<dbReference type="SUPFAM" id="SSF53756">
    <property type="entry name" value="UDP-Glycosyltransferase/glycogen phosphorylase"/>
    <property type="match status" value="1"/>
</dbReference>
<dbReference type="InterPro" id="IPR002213">
    <property type="entry name" value="UDP_glucos_trans"/>
</dbReference>
<dbReference type="FunFam" id="3.40.50.2000:FF:000054">
    <property type="entry name" value="Glycosyltransferase"/>
    <property type="match status" value="1"/>
</dbReference>
<dbReference type="EMBL" id="CACSLK010014277">
    <property type="protein sequence ID" value="CAA0816619.1"/>
    <property type="molecule type" value="Genomic_DNA"/>
</dbReference>
<dbReference type="Gene3D" id="3.40.50.2000">
    <property type="entry name" value="Glycogen Phosphorylase B"/>
    <property type="match status" value="2"/>
</dbReference>
<keyword evidence="4" id="KW-1185">Reference proteome</keyword>
<name>A0A9N7R779_STRHE</name>
<dbReference type="GO" id="GO:0008194">
    <property type="term" value="F:UDP-glycosyltransferase activity"/>
    <property type="evidence" value="ECO:0007669"/>
    <property type="project" value="InterPro"/>
</dbReference>
<gene>
    <name evidence="3" type="ORF">SHERM_16485</name>
</gene>
<dbReference type="AlphaFoldDB" id="A0A9N7R779"/>
<sequence length="428" mass="46644">MAATDPRIAILPSPGMGHLIPLVQFAGDLHRRHRVFTTLIVPTDGPLSAAQSAFLSALPPGVDRILLPPVSFDDLPPDVKIETRISLTVTRSLPSISSALKSLIDGGNKPSALVVDLFGTDGFEAAAQFDIPPYIFFPSTAMVLSLFLHLPRLDETVSSEYWEVAEKLQIPGCIPIHGRDLLDPVQDRKNDAYKWALHNAKRYRLAHGIILNSFKELEPGPIEYFQGKESRENGNPSVYPIGPLVQTGSPKPDSDGGCMEWLEEQPRGSVLFISFGSGGSLSQEQITELALGLELSEQRFLWVLRRPSGSDANRDYFSIKDAGDPLAYLPEGFVERTKGRGLVVPLWAPQAKILAHGSGLIEQGGSRGEPDVSSAGHTLHCIFCNVTTMVIRHRATVFDVPGRQEVEVMIEQTVRVVAASLRAPGLIP</sequence>
<accession>A0A9N7R779</accession>
<evidence type="ECO:0000313" key="4">
    <source>
        <dbReference type="Proteomes" id="UP001153555"/>
    </source>
</evidence>
<protein>
    <submittedName>
        <fullName evidence="3">UDP-glycosyltransferase 72B1</fullName>
    </submittedName>
</protein>
<evidence type="ECO:0000256" key="1">
    <source>
        <dbReference type="ARBA" id="ARBA00022676"/>
    </source>
</evidence>
<evidence type="ECO:0000313" key="3">
    <source>
        <dbReference type="EMBL" id="CAA0816619.1"/>
    </source>
</evidence>
<dbReference type="PANTHER" id="PTHR48046">
    <property type="entry name" value="UDP-GLYCOSYLTRANSFERASE 72E1"/>
    <property type="match status" value="1"/>
</dbReference>
<dbReference type="OrthoDB" id="5835829at2759"/>
<organism evidence="3 4">
    <name type="scientific">Striga hermonthica</name>
    <name type="common">Purple witchweed</name>
    <name type="synonym">Buchnera hermonthica</name>
    <dbReference type="NCBI Taxonomy" id="68872"/>
    <lineage>
        <taxon>Eukaryota</taxon>
        <taxon>Viridiplantae</taxon>
        <taxon>Streptophyta</taxon>
        <taxon>Embryophyta</taxon>
        <taxon>Tracheophyta</taxon>
        <taxon>Spermatophyta</taxon>
        <taxon>Magnoliopsida</taxon>
        <taxon>eudicotyledons</taxon>
        <taxon>Gunneridae</taxon>
        <taxon>Pentapetalae</taxon>
        <taxon>asterids</taxon>
        <taxon>lamiids</taxon>
        <taxon>Lamiales</taxon>
        <taxon>Orobanchaceae</taxon>
        <taxon>Buchnereae</taxon>
        <taxon>Striga</taxon>
    </lineage>
</organism>
<dbReference type="PANTHER" id="PTHR48046:SF6">
    <property type="entry name" value="GLYCOSYLTRANSFERASE"/>
    <property type="match status" value="1"/>
</dbReference>
<comment type="caution">
    <text evidence="3">The sequence shown here is derived from an EMBL/GenBank/DDBJ whole genome shotgun (WGS) entry which is preliminary data.</text>
</comment>
<dbReference type="Proteomes" id="UP001153555">
    <property type="component" value="Unassembled WGS sequence"/>
</dbReference>
<keyword evidence="2" id="KW-0808">Transferase</keyword>
<dbReference type="CDD" id="cd03784">
    <property type="entry name" value="GT1_Gtf-like"/>
    <property type="match status" value="1"/>
</dbReference>
<proteinExistence type="predicted"/>
<reference evidence="3" key="1">
    <citation type="submission" date="2019-12" db="EMBL/GenBank/DDBJ databases">
        <authorList>
            <person name="Scholes J."/>
        </authorList>
    </citation>
    <scope>NUCLEOTIDE SEQUENCE</scope>
</reference>
<keyword evidence="1" id="KW-0328">Glycosyltransferase</keyword>
<evidence type="ECO:0000256" key="2">
    <source>
        <dbReference type="ARBA" id="ARBA00022679"/>
    </source>
</evidence>